<dbReference type="InterPro" id="IPR002938">
    <property type="entry name" value="FAD-bd"/>
</dbReference>
<evidence type="ECO:0000256" key="3">
    <source>
        <dbReference type="ARBA" id="ARBA00022827"/>
    </source>
</evidence>
<dbReference type="PANTHER" id="PTHR43004:SF19">
    <property type="entry name" value="BINDING MONOOXYGENASE, PUTATIVE (JCVI)-RELATED"/>
    <property type="match status" value="1"/>
</dbReference>
<dbReference type="InterPro" id="IPR036188">
    <property type="entry name" value="FAD/NAD-bd_sf"/>
</dbReference>
<evidence type="ECO:0000259" key="4">
    <source>
        <dbReference type="Pfam" id="PF01494"/>
    </source>
</evidence>
<dbReference type="GO" id="GO:0004497">
    <property type="term" value="F:monooxygenase activity"/>
    <property type="evidence" value="ECO:0007669"/>
    <property type="project" value="UniProtKB-KW"/>
</dbReference>
<dbReference type="PRINTS" id="PR00420">
    <property type="entry name" value="RNGMNOXGNASE"/>
</dbReference>
<dbReference type="NCBIfam" id="NF004780">
    <property type="entry name" value="PRK06126.1"/>
    <property type="match status" value="1"/>
</dbReference>
<gene>
    <name evidence="5" type="ORF">ACFPJ4_09570</name>
</gene>
<dbReference type="InterPro" id="IPR050641">
    <property type="entry name" value="RIFMO-like"/>
</dbReference>
<dbReference type="Gene3D" id="3.50.50.60">
    <property type="entry name" value="FAD/NAD(P)-binding domain"/>
    <property type="match status" value="1"/>
</dbReference>
<dbReference type="Pfam" id="PF01494">
    <property type="entry name" value="FAD_binding_3"/>
    <property type="match status" value="1"/>
</dbReference>
<dbReference type="PANTHER" id="PTHR43004">
    <property type="entry name" value="TRK SYSTEM POTASSIUM UPTAKE PROTEIN"/>
    <property type="match status" value="1"/>
</dbReference>
<keyword evidence="5" id="KW-0560">Oxidoreductase</keyword>
<feature type="domain" description="FAD-binding" evidence="4">
    <location>
        <begin position="9"/>
        <end position="363"/>
    </location>
</feature>
<proteinExistence type="predicted"/>
<dbReference type="RefSeq" id="WP_386740177.1">
    <property type="nucleotide sequence ID" value="NZ_JBHSMG010000002.1"/>
</dbReference>
<keyword evidence="2" id="KW-0285">Flavoprotein</keyword>
<comment type="cofactor">
    <cofactor evidence="1">
        <name>FAD</name>
        <dbReference type="ChEBI" id="CHEBI:57692"/>
    </cofactor>
</comment>
<comment type="caution">
    <text evidence="5">The sequence shown here is derived from an EMBL/GenBank/DDBJ whole genome shotgun (WGS) entry which is preliminary data.</text>
</comment>
<name>A0ABW0NQY8_9MICO</name>
<keyword evidence="6" id="KW-1185">Reference proteome</keyword>
<dbReference type="Gene3D" id="3.30.9.10">
    <property type="entry name" value="D-Amino Acid Oxidase, subunit A, domain 2"/>
    <property type="match status" value="1"/>
</dbReference>
<accession>A0ABW0NQY8</accession>
<evidence type="ECO:0000313" key="5">
    <source>
        <dbReference type="EMBL" id="MFC5502485.1"/>
    </source>
</evidence>
<dbReference type="Proteomes" id="UP001596039">
    <property type="component" value="Unassembled WGS sequence"/>
</dbReference>
<dbReference type="Pfam" id="PF21274">
    <property type="entry name" value="Rng_hyd_C"/>
    <property type="match status" value="1"/>
</dbReference>
<dbReference type="SUPFAM" id="SSF51905">
    <property type="entry name" value="FAD/NAD(P)-binding domain"/>
    <property type="match status" value="1"/>
</dbReference>
<evidence type="ECO:0000313" key="6">
    <source>
        <dbReference type="Proteomes" id="UP001596039"/>
    </source>
</evidence>
<evidence type="ECO:0000256" key="1">
    <source>
        <dbReference type="ARBA" id="ARBA00001974"/>
    </source>
</evidence>
<sequence>MSFFLSPRQVVVAGAGPVGMTLAIELGRRGIDVLIVDPSPATTTNPRCNTTNARSMEYFRRIGIADAIRRAGLPLDHQTDVIYVTNLTGHELLRFPFSSAQEILDGTAFEFQEWPTPEPQHRVSQIFLEPIIEERLRDFPTVELRRGWEATGLTQAADSASVTLRNVDTGEEEVVRALFVLGCDGGSSVVRKSIGARLEGDSTAAEERLSVYFRSPELRSILGPDAGWMYWWYGSVHRGSFLQLDGRDLFLLHGRVPEGMDPDDLDPDEVMLAAIGRTVEHEKIQVIRWTPRRLVSNKFVEGRVALAGDAAHLWLPLGGFGMNTGIADAVGLGWRIAALVTGVGDPQLLQDYEIERRSVGEATSHAALRIDRDMKQIGRDPMLHEASPAGEALRAEAGDAIATIDRKQWYSQGVQFGSRYSTSPGIVGSEPPSDSAIATIDEYVPSTVAGGRLPHVWLPDHVSLFDRLGMEWSLLTIGASTADVAEIAEAAKSNHMELTVVPVLTADAGVLDRKLILVRPDMFIAWSGDAGPRDPAELVQGLLGQRTPGHAAGR</sequence>
<keyword evidence="5" id="KW-0503">Monooxygenase</keyword>
<reference evidence="6" key="1">
    <citation type="journal article" date="2019" name="Int. J. Syst. Evol. Microbiol.">
        <title>The Global Catalogue of Microorganisms (GCM) 10K type strain sequencing project: providing services to taxonomists for standard genome sequencing and annotation.</title>
        <authorList>
            <consortium name="The Broad Institute Genomics Platform"/>
            <consortium name="The Broad Institute Genome Sequencing Center for Infectious Disease"/>
            <person name="Wu L."/>
            <person name="Ma J."/>
        </authorList>
    </citation>
    <scope>NUCLEOTIDE SEQUENCE [LARGE SCALE GENOMIC DNA]</scope>
    <source>
        <strain evidence="6">CGMCC 4.6997</strain>
    </source>
</reference>
<protein>
    <submittedName>
        <fullName evidence="5">FAD-dependent monooxygenase</fullName>
    </submittedName>
</protein>
<dbReference type="EMBL" id="JBHSMG010000002">
    <property type="protein sequence ID" value="MFC5502485.1"/>
    <property type="molecule type" value="Genomic_DNA"/>
</dbReference>
<dbReference type="Gene3D" id="3.40.30.120">
    <property type="match status" value="1"/>
</dbReference>
<keyword evidence="3" id="KW-0274">FAD</keyword>
<evidence type="ECO:0000256" key="2">
    <source>
        <dbReference type="ARBA" id="ARBA00022630"/>
    </source>
</evidence>
<organism evidence="5 6">
    <name type="scientific">Lysinimonas soli</name>
    <dbReference type="NCBI Taxonomy" id="1074233"/>
    <lineage>
        <taxon>Bacteria</taxon>
        <taxon>Bacillati</taxon>
        <taxon>Actinomycetota</taxon>
        <taxon>Actinomycetes</taxon>
        <taxon>Micrococcales</taxon>
        <taxon>Microbacteriaceae</taxon>
        <taxon>Lysinimonas</taxon>
    </lineage>
</organism>